<evidence type="ECO:0000313" key="2">
    <source>
        <dbReference type="Proteomes" id="UP000260273"/>
    </source>
</evidence>
<sequence>MTTHTAPADLTGRTVDRVTIGGHLQRTGTVVTDNGAHAVLVHWENVPDHSRESWVARATLRVHPDTAPGAVCVDCALMHANGENGAGDDWDRDAFAASGDWALNGPTDDDADNAGEFFSWSACDACGSTLGGDRFPVTFFV</sequence>
<name>A0A345M6K8_9CAUD</name>
<dbReference type="GeneID" id="65115148"/>
<evidence type="ECO:0000313" key="1">
    <source>
        <dbReference type="EMBL" id="AXH66129.1"/>
    </source>
</evidence>
<organism evidence="1 2">
    <name type="scientific">Gordonia phage Pleakley</name>
    <dbReference type="NCBI Taxonomy" id="2283246"/>
    <lineage>
        <taxon>Viruses</taxon>
        <taxon>Duplodnaviria</taxon>
        <taxon>Heunggongvirae</taxon>
        <taxon>Uroviricota</taxon>
        <taxon>Caudoviricetes</taxon>
        <taxon>Zierdtviridae</taxon>
        <taxon>Emilbogenvirinae</taxon>
        <taxon>Pleakleyvirus</taxon>
        <taxon>Pleakleyvirus pleakley</taxon>
    </lineage>
</organism>
<keyword evidence="2" id="KW-1185">Reference proteome</keyword>
<protein>
    <submittedName>
        <fullName evidence="1">Uncharacterized protein</fullName>
    </submittedName>
</protein>
<gene>
    <name evidence="1" type="primary">90</name>
    <name evidence="1" type="ORF">SEA_PLEAKLEY_90</name>
</gene>
<dbReference type="EMBL" id="MH576960">
    <property type="protein sequence ID" value="AXH66129.1"/>
    <property type="molecule type" value="Genomic_DNA"/>
</dbReference>
<dbReference type="RefSeq" id="YP_010097484.1">
    <property type="nucleotide sequence ID" value="NC_055758.1"/>
</dbReference>
<proteinExistence type="predicted"/>
<dbReference type="Proteomes" id="UP000260273">
    <property type="component" value="Segment"/>
</dbReference>
<reference evidence="2" key="1">
    <citation type="submission" date="2018-07" db="EMBL/GenBank/DDBJ databases">
        <authorList>
            <person name="Quirk P.G."/>
            <person name="Krulwich T.A."/>
        </authorList>
    </citation>
    <scope>NUCLEOTIDE SEQUENCE [LARGE SCALE GENOMIC DNA]</scope>
</reference>
<accession>A0A345M6K8</accession>
<dbReference type="KEGG" id="vg:65115148"/>